<dbReference type="RefSeq" id="WP_208261441.1">
    <property type="nucleotide sequence ID" value="NZ_JAGEOJ010000020.1"/>
</dbReference>
<dbReference type="Proteomes" id="UP000669179">
    <property type="component" value="Unassembled WGS sequence"/>
</dbReference>
<dbReference type="Gene3D" id="3.40.50.1820">
    <property type="entry name" value="alpha/beta hydrolase"/>
    <property type="match status" value="1"/>
</dbReference>
<gene>
    <name evidence="2" type="ORF">J4573_40455</name>
</gene>
<keyword evidence="3" id="KW-1185">Reference proteome</keyword>
<comment type="caution">
    <text evidence="2">The sequence shown here is derived from an EMBL/GenBank/DDBJ whole genome shotgun (WGS) entry which is preliminary data.</text>
</comment>
<sequence>MSADQATTERPARRKGGRGSSKRSSAERHPPAFVAENERRHVEQTDRLKDAAREMSTIADTILQVSARTTAALTHPAMAACAAAAPVRATAAHRQLVTTLTRENGLGFAFSGGRVGAAVGGLGRMADRDSLAILVMATSLRLRLAALQIVHPELTQDPKLVRIIDAVNADRDVEMWRALRELFRHRGAVDGLSRLAPMAVEIFSLKALLDENPLNDHTAWKMASGRGAPTADPLIGVSTWFISRLDRGEGGARPIEMSAYEASSVGARGSLLDFVRNIRMLGNDGRIIIQTITGPDGAHRHVVQAPGMRPGGSRNDSPQDLVGAFRATLENWSTYSGALHSAIADYGIPEGDEVALVGHSAGGSAIMNLAQEETFCGRYRLTNAVAIGSPVDHKVPADPRTRVATITNQHDIVPTLDGTGAGSCYDHHPDWYVVDYTEPFHQFPECHSPSHYLNDLEHRLGEAREHIDEQLEAYHGEVVRTQMYQIYDEPPAPDGFPFLTTPRFDVATESGSGTVELPLTCSDGDGLLAYFTVSPGKAAALMENGSPARPLLIGNRALVAVFAADHRESNLGPYKEVVAGIVVHAPWKDGMFVLTDLVRDVDRRGLGIRVVGSVVDTEAARDAQRQFWRIPAELGDIGLSVGRQRVRVTLGEKDGEGADPLVLGGFLGPGLLSPAYDTVLYTRSGRDVYRATFQVRGRIWGHPGALCKLNAGTSELPLAETLRRLGLDGARPLACLSARSHHSKVSGAAVFSL</sequence>
<evidence type="ECO:0000256" key="1">
    <source>
        <dbReference type="SAM" id="MobiDB-lite"/>
    </source>
</evidence>
<organism evidence="2 3">
    <name type="scientific">Actinomadura barringtoniae</name>
    <dbReference type="NCBI Taxonomy" id="1427535"/>
    <lineage>
        <taxon>Bacteria</taxon>
        <taxon>Bacillati</taxon>
        <taxon>Actinomycetota</taxon>
        <taxon>Actinomycetes</taxon>
        <taxon>Streptosporangiales</taxon>
        <taxon>Thermomonosporaceae</taxon>
        <taxon>Actinomadura</taxon>
    </lineage>
</organism>
<dbReference type="InterPro" id="IPR029058">
    <property type="entry name" value="AB_hydrolase_fold"/>
</dbReference>
<evidence type="ECO:0000313" key="2">
    <source>
        <dbReference type="EMBL" id="MBO2453421.1"/>
    </source>
</evidence>
<proteinExistence type="predicted"/>
<feature type="region of interest" description="Disordered" evidence="1">
    <location>
        <begin position="1"/>
        <end position="41"/>
    </location>
</feature>
<name>A0A939PRH2_9ACTN</name>
<dbReference type="SUPFAM" id="SSF53474">
    <property type="entry name" value="alpha/beta-Hydrolases"/>
    <property type="match status" value="1"/>
</dbReference>
<dbReference type="InterPro" id="IPR023375">
    <property type="entry name" value="ADC_dom_sf"/>
</dbReference>
<evidence type="ECO:0008006" key="4">
    <source>
        <dbReference type="Google" id="ProtNLM"/>
    </source>
</evidence>
<protein>
    <recommendedName>
        <fullName evidence="4">Fungal lipase-like domain-containing protein</fullName>
    </recommendedName>
</protein>
<feature type="compositionally biased region" description="Basic residues" evidence="1">
    <location>
        <begin position="12"/>
        <end position="21"/>
    </location>
</feature>
<feature type="compositionally biased region" description="Basic and acidic residues" evidence="1">
    <location>
        <begin position="24"/>
        <end position="41"/>
    </location>
</feature>
<reference evidence="2" key="1">
    <citation type="submission" date="2021-03" db="EMBL/GenBank/DDBJ databases">
        <authorList>
            <person name="Kanchanasin P."/>
            <person name="Saeng-In P."/>
            <person name="Phongsopitanun W."/>
            <person name="Yuki M."/>
            <person name="Kudo T."/>
            <person name="Ohkuma M."/>
            <person name="Tanasupawat S."/>
        </authorList>
    </citation>
    <scope>NUCLEOTIDE SEQUENCE</scope>
    <source>
        <strain evidence="2">GKU 128</strain>
    </source>
</reference>
<dbReference type="AlphaFoldDB" id="A0A939PRH2"/>
<dbReference type="SUPFAM" id="SSF160104">
    <property type="entry name" value="Acetoacetate decarboxylase-like"/>
    <property type="match status" value="1"/>
</dbReference>
<evidence type="ECO:0000313" key="3">
    <source>
        <dbReference type="Proteomes" id="UP000669179"/>
    </source>
</evidence>
<accession>A0A939PRH2</accession>
<dbReference type="EMBL" id="JAGEOJ010000020">
    <property type="protein sequence ID" value="MBO2453421.1"/>
    <property type="molecule type" value="Genomic_DNA"/>
</dbReference>
<dbReference type="Gene3D" id="2.40.400.10">
    <property type="entry name" value="Acetoacetate decarboxylase-like"/>
    <property type="match status" value="1"/>
</dbReference>